<dbReference type="EMBL" id="CM035440">
    <property type="protein sequence ID" value="KAH7282369.1"/>
    <property type="molecule type" value="Genomic_DNA"/>
</dbReference>
<evidence type="ECO:0000313" key="3">
    <source>
        <dbReference type="Proteomes" id="UP000825935"/>
    </source>
</evidence>
<gene>
    <name evidence="2" type="ORF">KP509_35G027100</name>
</gene>
<keyword evidence="3" id="KW-1185">Reference proteome</keyword>
<evidence type="ECO:0000313" key="2">
    <source>
        <dbReference type="EMBL" id="KAH7282369.1"/>
    </source>
</evidence>
<accession>A0A8T2QES2</accession>
<evidence type="ECO:0000256" key="1">
    <source>
        <dbReference type="SAM" id="MobiDB-lite"/>
    </source>
</evidence>
<proteinExistence type="predicted"/>
<organism evidence="2 3">
    <name type="scientific">Ceratopteris richardii</name>
    <name type="common">Triangle waterfern</name>
    <dbReference type="NCBI Taxonomy" id="49495"/>
    <lineage>
        <taxon>Eukaryota</taxon>
        <taxon>Viridiplantae</taxon>
        <taxon>Streptophyta</taxon>
        <taxon>Embryophyta</taxon>
        <taxon>Tracheophyta</taxon>
        <taxon>Polypodiopsida</taxon>
        <taxon>Polypodiidae</taxon>
        <taxon>Polypodiales</taxon>
        <taxon>Pteridineae</taxon>
        <taxon>Pteridaceae</taxon>
        <taxon>Parkerioideae</taxon>
        <taxon>Ceratopteris</taxon>
    </lineage>
</organism>
<feature type="region of interest" description="Disordered" evidence="1">
    <location>
        <begin position="85"/>
        <end position="104"/>
    </location>
</feature>
<name>A0A8T2QES2_CERRI</name>
<reference evidence="2" key="1">
    <citation type="submission" date="2021-08" db="EMBL/GenBank/DDBJ databases">
        <title>WGS assembly of Ceratopteris richardii.</title>
        <authorList>
            <person name="Marchant D.B."/>
            <person name="Chen G."/>
            <person name="Jenkins J."/>
            <person name="Shu S."/>
            <person name="Leebens-Mack J."/>
            <person name="Grimwood J."/>
            <person name="Schmutz J."/>
            <person name="Soltis P."/>
            <person name="Soltis D."/>
            <person name="Chen Z.-H."/>
        </authorList>
    </citation>
    <scope>NUCLEOTIDE SEQUENCE</scope>
    <source>
        <strain evidence="2">Whitten #5841</strain>
        <tissue evidence="2">Leaf</tissue>
    </source>
</reference>
<dbReference type="Proteomes" id="UP000825935">
    <property type="component" value="Chromosome 35"/>
</dbReference>
<sequence>MSGEDKKSPESRCARDRLHYGGKAAEARLESLSSLEAAKANCAECFYGHSELHSMQLHRRRLTSLSVQGVAHLQFLRTRKLDDTSTRPRSLTCLPRSRSKAPASTHIVSDQRLTFIRTTASAPFSKSRSKFESIVKD</sequence>
<protein>
    <submittedName>
        <fullName evidence="2">Uncharacterized protein</fullName>
    </submittedName>
</protein>
<dbReference type="AlphaFoldDB" id="A0A8T2QES2"/>
<comment type="caution">
    <text evidence="2">The sequence shown here is derived from an EMBL/GenBank/DDBJ whole genome shotgun (WGS) entry which is preliminary data.</text>
</comment>